<dbReference type="InterPro" id="IPR001810">
    <property type="entry name" value="F-box_dom"/>
</dbReference>
<dbReference type="OrthoDB" id="2687876at2759"/>
<dbReference type="Proteomes" id="UP000811619">
    <property type="component" value="Unassembled WGS sequence"/>
</dbReference>
<comment type="caution">
    <text evidence="2">The sequence shown here is derived from an EMBL/GenBank/DDBJ whole genome shotgun (WGS) entry which is preliminary data.</text>
</comment>
<keyword evidence="3" id="KW-1185">Reference proteome</keyword>
<evidence type="ECO:0000259" key="1">
    <source>
        <dbReference type="Pfam" id="PF00646"/>
    </source>
</evidence>
<dbReference type="Pfam" id="PF00646">
    <property type="entry name" value="F-box"/>
    <property type="match status" value="1"/>
</dbReference>
<name>A0A8K0J430_9HYPO</name>
<protein>
    <recommendedName>
        <fullName evidence="1">F-box domain-containing protein</fullName>
    </recommendedName>
</protein>
<dbReference type="EMBL" id="SRPY01000497">
    <property type="protein sequence ID" value="KAG5922802.1"/>
    <property type="molecule type" value="Genomic_DNA"/>
</dbReference>
<gene>
    <name evidence="2" type="ORF">E4U42_005262</name>
</gene>
<organism evidence="2 3">
    <name type="scientific">Claviceps africana</name>
    <dbReference type="NCBI Taxonomy" id="83212"/>
    <lineage>
        <taxon>Eukaryota</taxon>
        <taxon>Fungi</taxon>
        <taxon>Dikarya</taxon>
        <taxon>Ascomycota</taxon>
        <taxon>Pezizomycotina</taxon>
        <taxon>Sordariomycetes</taxon>
        <taxon>Hypocreomycetidae</taxon>
        <taxon>Hypocreales</taxon>
        <taxon>Clavicipitaceae</taxon>
        <taxon>Claviceps</taxon>
    </lineage>
</organism>
<evidence type="ECO:0000313" key="2">
    <source>
        <dbReference type="EMBL" id="KAG5922802.1"/>
    </source>
</evidence>
<dbReference type="AlphaFoldDB" id="A0A8K0J430"/>
<feature type="domain" description="F-box" evidence="1">
    <location>
        <begin position="102"/>
        <end position="137"/>
    </location>
</feature>
<reference evidence="2" key="1">
    <citation type="journal article" date="2020" name="bioRxiv">
        <title>Whole genome comparisons of ergot fungi reveals the divergence and evolution of species within the genus Claviceps are the result of varying mechanisms driving genome evolution and host range expansion.</title>
        <authorList>
            <person name="Wyka S.A."/>
            <person name="Mondo S.J."/>
            <person name="Liu M."/>
            <person name="Dettman J."/>
            <person name="Nalam V."/>
            <person name="Broders K.D."/>
        </authorList>
    </citation>
    <scope>NUCLEOTIDE SEQUENCE</scope>
    <source>
        <strain evidence="2">CCC 489</strain>
    </source>
</reference>
<accession>A0A8K0J430</accession>
<evidence type="ECO:0000313" key="3">
    <source>
        <dbReference type="Proteomes" id="UP000811619"/>
    </source>
</evidence>
<proteinExistence type="predicted"/>
<sequence>MSSEVRDMNAFRQSDFAYDLFEDGRKRPLGSDEQGLFFPLMEYYKEMTYFGGRGTFDGLQTLDKSAWRRSESCDDDDFYHTICPLSQMKNWPDNPSLGDVGRLDDDVMNRIVSNLDLSTLYSFMAVSRRAYGIVHKHPQVKILFEHTSMIIHGFFAVKLAATITVDELFASLQEKHCVECGDFGGYMYMFTHERVCSWCVERVDRFSVVREVDAMRKFGLGLEILALIPHMESFPPTDTGHGPREGLYLPLYDRASISRAASELYGPNGSATVPESDLQLWKAVIIKLYKDRIEGREIAHDKARLRKQRADELRRMTRSLERKAAENRRKREAARAAGVECTISDDDDTTAEELVDLWFSPSSEATRLKNAKRNREALEKYRETRRHIKGLQVDMGSRFGAEERCLIAVLRVPWLNMELEEVEWGFHCYACLKIWAKPAADRGDKAKYFLRDFIATTFEEHMDEFDSDRTGKHLAEGCLSDGLCHTRADPARHCETCSDKFRDTIHHRIFWRG</sequence>